<evidence type="ECO:0000256" key="1">
    <source>
        <dbReference type="ARBA" id="ARBA00001946"/>
    </source>
</evidence>
<dbReference type="SUPFAM" id="SSF52540">
    <property type="entry name" value="P-loop containing nucleoside triphosphate hydrolases"/>
    <property type="match status" value="1"/>
</dbReference>
<evidence type="ECO:0000256" key="2">
    <source>
        <dbReference type="ARBA" id="ARBA00007448"/>
    </source>
</evidence>
<organism evidence="10 11">
    <name type="scientific">Rubroshorea leprosula</name>
    <dbReference type="NCBI Taxonomy" id="152421"/>
    <lineage>
        <taxon>Eukaryota</taxon>
        <taxon>Viridiplantae</taxon>
        <taxon>Streptophyta</taxon>
        <taxon>Embryophyta</taxon>
        <taxon>Tracheophyta</taxon>
        <taxon>Spermatophyta</taxon>
        <taxon>Magnoliopsida</taxon>
        <taxon>eudicotyledons</taxon>
        <taxon>Gunneridae</taxon>
        <taxon>Pentapetalae</taxon>
        <taxon>rosids</taxon>
        <taxon>malvids</taxon>
        <taxon>Malvales</taxon>
        <taxon>Dipterocarpaceae</taxon>
        <taxon>Rubroshorea</taxon>
    </lineage>
</organism>
<feature type="domain" description="AAA+ ATPase" evidence="9">
    <location>
        <begin position="232"/>
        <end position="384"/>
    </location>
</feature>
<reference evidence="10 11" key="1">
    <citation type="journal article" date="2021" name="Commun. Biol.">
        <title>The genome of Shorea leprosula (Dipterocarpaceae) highlights the ecological relevance of drought in aseasonal tropical rainforests.</title>
        <authorList>
            <person name="Ng K.K.S."/>
            <person name="Kobayashi M.J."/>
            <person name="Fawcett J.A."/>
            <person name="Hatakeyama M."/>
            <person name="Paape T."/>
            <person name="Ng C.H."/>
            <person name="Ang C.C."/>
            <person name="Tnah L.H."/>
            <person name="Lee C.T."/>
            <person name="Nishiyama T."/>
            <person name="Sese J."/>
            <person name="O'Brien M.J."/>
            <person name="Copetti D."/>
            <person name="Mohd Noor M.I."/>
            <person name="Ong R.C."/>
            <person name="Putra M."/>
            <person name="Sireger I.Z."/>
            <person name="Indrioko S."/>
            <person name="Kosugi Y."/>
            <person name="Izuno A."/>
            <person name="Isagi Y."/>
            <person name="Lee S.L."/>
            <person name="Shimizu K.K."/>
        </authorList>
    </citation>
    <scope>NUCLEOTIDE SEQUENCE [LARGE SCALE GENOMIC DNA]</scope>
    <source>
        <strain evidence="10">214</strain>
    </source>
</reference>
<evidence type="ECO:0000256" key="5">
    <source>
        <dbReference type="ARBA" id="ARBA00022842"/>
    </source>
</evidence>
<evidence type="ECO:0000313" key="11">
    <source>
        <dbReference type="Proteomes" id="UP001054252"/>
    </source>
</evidence>
<sequence>MEGGKLDDWGSSLAGLMFIWATFQQFFPQFLKDYVQNLWYKLLHYFKPTMQITFNEFSPGLYRRSEAYTVIESYLSSKSAAKASRLRAEIAKESKPLVLALDDHEYITDNFHGVEVKWYRGKQIPERKTISWSPHDADKRYYILIFHAKYRQIIAEKYVNYVLEEGRAIQVRRRQRRLYMNGEGDEWNFAVFDHPASFDTFAMDPQRKEQIVDDLITFSQGKEYYKKIGKVWKRGYLLYGPPGTGKSTMIVAMSNLLGYDIYDLELTTVKDNAELKRLLINTKSKSIMVIEDIDCSLGFTGKRKKDKNRKKGDNPMGEKAKEKEGEGDESKVTLSGLLNFIDGIWSACAGERIVVFTTNHVDQLDPALIRRGRMDMHIKLSNCTFGAFKVLAKNYLDIDSHPLFEKIGELLEVTEMTPADVAENLTPKKLGAAVETCLEAVIHALEIAKEARRVKAQKEEEEQENETETESVPQ</sequence>
<gene>
    <name evidence="10" type="ORF">SLEP1_g48898</name>
</gene>
<protein>
    <recommendedName>
        <fullName evidence="9">AAA+ ATPase domain-containing protein</fullName>
    </recommendedName>
</protein>
<evidence type="ECO:0000256" key="8">
    <source>
        <dbReference type="SAM" id="MobiDB-lite"/>
    </source>
</evidence>
<dbReference type="AlphaFoldDB" id="A0AAV5LW00"/>
<keyword evidence="3" id="KW-0378">Hydrolase</keyword>
<proteinExistence type="inferred from homology"/>
<evidence type="ECO:0000256" key="7">
    <source>
        <dbReference type="RuleBase" id="RU003651"/>
    </source>
</evidence>
<dbReference type="Proteomes" id="UP001054252">
    <property type="component" value="Unassembled WGS sequence"/>
</dbReference>
<evidence type="ECO:0000256" key="6">
    <source>
        <dbReference type="ARBA" id="ARBA00049360"/>
    </source>
</evidence>
<dbReference type="GO" id="GO:0006950">
    <property type="term" value="P:response to stress"/>
    <property type="evidence" value="ECO:0007669"/>
    <property type="project" value="UniProtKB-ARBA"/>
</dbReference>
<keyword evidence="4 7" id="KW-0067">ATP-binding</keyword>
<comment type="catalytic activity">
    <reaction evidence="6">
        <text>ATP + H2O = ADP + phosphate + H(+)</text>
        <dbReference type="Rhea" id="RHEA:13065"/>
        <dbReference type="ChEBI" id="CHEBI:15377"/>
        <dbReference type="ChEBI" id="CHEBI:15378"/>
        <dbReference type="ChEBI" id="CHEBI:30616"/>
        <dbReference type="ChEBI" id="CHEBI:43474"/>
        <dbReference type="ChEBI" id="CHEBI:456216"/>
    </reaction>
</comment>
<keyword evidence="11" id="KW-1185">Reference proteome</keyword>
<evidence type="ECO:0000259" key="9">
    <source>
        <dbReference type="SMART" id="SM00382"/>
    </source>
</evidence>
<accession>A0AAV5LW00</accession>
<dbReference type="GO" id="GO:0016887">
    <property type="term" value="F:ATP hydrolysis activity"/>
    <property type="evidence" value="ECO:0007669"/>
    <property type="project" value="InterPro"/>
</dbReference>
<dbReference type="SMART" id="SM00382">
    <property type="entry name" value="AAA"/>
    <property type="match status" value="1"/>
</dbReference>
<evidence type="ECO:0000256" key="4">
    <source>
        <dbReference type="ARBA" id="ARBA00022840"/>
    </source>
</evidence>
<dbReference type="InterPro" id="IPR050747">
    <property type="entry name" value="Mitochondrial_chaperone_BCS1"/>
</dbReference>
<dbReference type="Gene3D" id="3.40.50.300">
    <property type="entry name" value="P-loop containing nucleotide triphosphate hydrolases"/>
    <property type="match status" value="1"/>
</dbReference>
<keyword evidence="5" id="KW-0460">Magnesium</keyword>
<dbReference type="EMBL" id="BPVZ01000149">
    <property type="protein sequence ID" value="GKV41357.1"/>
    <property type="molecule type" value="Genomic_DNA"/>
</dbReference>
<feature type="region of interest" description="Disordered" evidence="8">
    <location>
        <begin position="303"/>
        <end position="328"/>
    </location>
</feature>
<dbReference type="InterPro" id="IPR003593">
    <property type="entry name" value="AAA+_ATPase"/>
</dbReference>
<dbReference type="Pfam" id="PF14363">
    <property type="entry name" value="AAA_assoc"/>
    <property type="match status" value="1"/>
</dbReference>
<dbReference type="Gene3D" id="6.10.280.40">
    <property type="match status" value="1"/>
</dbReference>
<comment type="cofactor">
    <cofactor evidence="1">
        <name>Mg(2+)</name>
        <dbReference type="ChEBI" id="CHEBI:18420"/>
    </cofactor>
</comment>
<keyword evidence="7" id="KW-0547">Nucleotide-binding</keyword>
<dbReference type="InterPro" id="IPR025753">
    <property type="entry name" value="AAA_N_dom"/>
</dbReference>
<dbReference type="InterPro" id="IPR027417">
    <property type="entry name" value="P-loop_NTPase"/>
</dbReference>
<dbReference type="InterPro" id="IPR003959">
    <property type="entry name" value="ATPase_AAA_core"/>
</dbReference>
<dbReference type="CDD" id="cd19510">
    <property type="entry name" value="RecA-like_BCS1"/>
    <property type="match status" value="1"/>
</dbReference>
<feature type="compositionally biased region" description="Basic and acidic residues" evidence="8">
    <location>
        <begin position="311"/>
        <end position="328"/>
    </location>
</feature>
<comment type="caution">
    <text evidence="10">The sequence shown here is derived from an EMBL/GenBank/DDBJ whole genome shotgun (WGS) entry which is preliminary data.</text>
</comment>
<feature type="region of interest" description="Disordered" evidence="8">
    <location>
        <begin position="453"/>
        <end position="474"/>
    </location>
</feature>
<dbReference type="Pfam" id="PF00004">
    <property type="entry name" value="AAA"/>
    <property type="match status" value="1"/>
</dbReference>
<evidence type="ECO:0000313" key="10">
    <source>
        <dbReference type="EMBL" id="GKV41357.1"/>
    </source>
</evidence>
<dbReference type="PROSITE" id="PS00674">
    <property type="entry name" value="AAA"/>
    <property type="match status" value="1"/>
</dbReference>
<comment type="similarity">
    <text evidence="2">Belongs to the AAA ATPase family. BCS1 subfamily.</text>
</comment>
<dbReference type="InterPro" id="IPR058017">
    <property type="entry name" value="At3g28540-like_C"/>
</dbReference>
<dbReference type="PANTHER" id="PTHR23070">
    <property type="entry name" value="BCS1 AAA-TYPE ATPASE"/>
    <property type="match status" value="1"/>
</dbReference>
<dbReference type="InterPro" id="IPR003960">
    <property type="entry name" value="ATPase_AAA_CS"/>
</dbReference>
<name>A0AAV5LW00_9ROSI</name>
<evidence type="ECO:0000256" key="3">
    <source>
        <dbReference type="ARBA" id="ARBA00022801"/>
    </source>
</evidence>
<dbReference type="GO" id="GO:0005524">
    <property type="term" value="F:ATP binding"/>
    <property type="evidence" value="ECO:0007669"/>
    <property type="project" value="UniProtKB-KW"/>
</dbReference>
<feature type="compositionally biased region" description="Acidic residues" evidence="8">
    <location>
        <begin position="459"/>
        <end position="474"/>
    </location>
</feature>
<dbReference type="Pfam" id="PF25568">
    <property type="entry name" value="AAA_lid_At3g28540"/>
    <property type="match status" value="1"/>
</dbReference>